<dbReference type="RefSeq" id="WP_171588502.1">
    <property type="nucleotide sequence ID" value="NZ_JABGBO010000004.1"/>
</dbReference>
<feature type="transmembrane region" description="Helical" evidence="8">
    <location>
        <begin position="63"/>
        <end position="83"/>
    </location>
</feature>
<dbReference type="PANTHER" id="PTHR43520:SF5">
    <property type="entry name" value="CATION-TRANSPORTING P-TYPE ATPASE-RELATED"/>
    <property type="match status" value="1"/>
</dbReference>
<feature type="transmembrane region" description="Helical" evidence="8">
    <location>
        <begin position="24"/>
        <end position="43"/>
    </location>
</feature>
<accession>A0A7Y4P3Z0</accession>
<dbReference type="Proteomes" id="UP000541421">
    <property type="component" value="Unassembled WGS sequence"/>
</dbReference>
<dbReference type="GO" id="GO:0005886">
    <property type="term" value="C:plasma membrane"/>
    <property type="evidence" value="ECO:0007669"/>
    <property type="project" value="UniProtKB-SubCell"/>
</dbReference>
<evidence type="ECO:0000256" key="4">
    <source>
        <dbReference type="ARBA" id="ARBA00022553"/>
    </source>
</evidence>
<sequence length="325" mass="36640">MKPVSIFAVPPDLPQEERIKRRQMLARLGLAWLVMMQVMMFAFPGYIRNDYIHSDSLETLDTAIIVLNWISLALTFPAVFYCASPVWEGLFRKSSYGSWINMNWPVALGILVAFVPSVIVTWTHNGEVYFESIAMFIAFLLTARYLEFAANQSARFNRGRSNPLVEQIRLELSKKADKMAFFFISIQIILAVVTALVWYFFIDAHHSVPVLVSLFVMSCPCAMAMAVPTATSAAQAVFLNSSSISPEQEQFITQKTVQCAHQNLYGSLVWHLLMTPLAMIGIVAPWLAAITMLISSLFVAWNAYHLYKKLLKNTEEGLFQASMVS</sequence>
<feature type="transmembrane region" description="Helical" evidence="8">
    <location>
        <begin position="179"/>
        <end position="202"/>
    </location>
</feature>
<evidence type="ECO:0000313" key="10">
    <source>
        <dbReference type="Proteomes" id="UP000541421"/>
    </source>
</evidence>
<keyword evidence="3" id="KW-1003">Cell membrane</keyword>
<feature type="transmembrane region" description="Helical" evidence="8">
    <location>
        <begin position="128"/>
        <end position="146"/>
    </location>
</feature>
<evidence type="ECO:0000256" key="3">
    <source>
        <dbReference type="ARBA" id="ARBA00022475"/>
    </source>
</evidence>
<keyword evidence="8" id="KW-0472">Membrane</keyword>
<evidence type="ECO:0000256" key="2">
    <source>
        <dbReference type="ARBA" id="ARBA00022448"/>
    </source>
</evidence>
<feature type="transmembrane region" description="Helical" evidence="8">
    <location>
        <begin position="277"/>
        <end position="301"/>
    </location>
</feature>
<gene>
    <name evidence="9" type="ORF">HKX40_05260</name>
</gene>
<keyword evidence="5" id="KW-0460">Magnesium</keyword>
<comment type="caution">
    <text evidence="9">The sequence shown here is derived from an EMBL/GenBank/DDBJ whole genome shotgun (WGS) entry which is preliminary data.</text>
</comment>
<dbReference type="GO" id="GO:0055070">
    <property type="term" value="P:copper ion homeostasis"/>
    <property type="evidence" value="ECO:0007669"/>
    <property type="project" value="TreeGrafter"/>
</dbReference>
<comment type="subcellular location">
    <subcellularLocation>
        <location evidence="1">Cell membrane</location>
        <topology evidence="1">Multi-pass membrane protein</topology>
    </subcellularLocation>
</comment>
<dbReference type="AlphaFoldDB" id="A0A7Y4P3Z0"/>
<keyword evidence="8" id="KW-0812">Transmembrane</keyword>
<dbReference type="PANTHER" id="PTHR43520">
    <property type="entry name" value="ATP7, ISOFORM B"/>
    <property type="match status" value="1"/>
</dbReference>
<evidence type="ECO:0000256" key="1">
    <source>
        <dbReference type="ARBA" id="ARBA00004651"/>
    </source>
</evidence>
<protein>
    <submittedName>
        <fullName evidence="9">Uncharacterized protein</fullName>
    </submittedName>
</protein>
<dbReference type="EMBL" id="JABGBO010000004">
    <property type="protein sequence ID" value="NOL49542.1"/>
    <property type="molecule type" value="Genomic_DNA"/>
</dbReference>
<name>A0A7Y4P3Z0_9BURK</name>
<organism evidence="9 10">
    <name type="scientific">Pelistega europaea</name>
    <dbReference type="NCBI Taxonomy" id="106147"/>
    <lineage>
        <taxon>Bacteria</taxon>
        <taxon>Pseudomonadati</taxon>
        <taxon>Pseudomonadota</taxon>
        <taxon>Betaproteobacteria</taxon>
        <taxon>Burkholderiales</taxon>
        <taxon>Alcaligenaceae</taxon>
        <taxon>Pelistega</taxon>
    </lineage>
</organism>
<dbReference type="GO" id="GO:0005507">
    <property type="term" value="F:copper ion binding"/>
    <property type="evidence" value="ECO:0007669"/>
    <property type="project" value="TreeGrafter"/>
</dbReference>
<evidence type="ECO:0000256" key="7">
    <source>
        <dbReference type="ARBA" id="ARBA00023065"/>
    </source>
</evidence>
<keyword evidence="7" id="KW-0406">Ion transport</keyword>
<keyword evidence="4" id="KW-0597">Phosphoprotein</keyword>
<keyword evidence="10" id="KW-1185">Reference proteome</keyword>
<dbReference type="GO" id="GO:0043682">
    <property type="term" value="F:P-type divalent copper transporter activity"/>
    <property type="evidence" value="ECO:0007669"/>
    <property type="project" value="TreeGrafter"/>
</dbReference>
<keyword evidence="6" id="KW-1278">Translocase</keyword>
<reference evidence="9 10" key="1">
    <citation type="submission" date="2020-05" db="EMBL/GenBank/DDBJ databases">
        <authorList>
            <person name="Niu N."/>
        </authorList>
    </citation>
    <scope>NUCLEOTIDE SEQUENCE [LARGE SCALE GENOMIC DNA]</scope>
    <source>
        <strain evidence="9 10">LMG10982</strain>
    </source>
</reference>
<keyword evidence="2" id="KW-0813">Transport</keyword>
<keyword evidence="8" id="KW-1133">Transmembrane helix</keyword>
<evidence type="ECO:0000256" key="6">
    <source>
        <dbReference type="ARBA" id="ARBA00022967"/>
    </source>
</evidence>
<evidence type="ECO:0000256" key="5">
    <source>
        <dbReference type="ARBA" id="ARBA00022842"/>
    </source>
</evidence>
<evidence type="ECO:0000256" key="8">
    <source>
        <dbReference type="SAM" id="Phobius"/>
    </source>
</evidence>
<feature type="transmembrane region" description="Helical" evidence="8">
    <location>
        <begin position="104"/>
        <end position="122"/>
    </location>
</feature>
<evidence type="ECO:0000313" key="9">
    <source>
        <dbReference type="EMBL" id="NOL49542.1"/>
    </source>
</evidence>
<proteinExistence type="predicted"/>